<sequence>MKKAAPKRRGGSPRITHPDQFDLLDVPEPTAVMITYSGRTVDLERPDFGPFDIEDIARPLAYQCRFVGNTQRFFSVAQHCVLASRLAPQGYAYDALMHDCEEAFTGDWPTPWKVRIGRDAIRQAVEPIKSALALRFGFRHPEPKAVKLADQRALATELRDLCAPHRVNWRDLPDPDEATIVPLGPEEALADFLEHYRRLKPA</sequence>
<gene>
    <name evidence="2" type="ORF">SAMN02982917_1245</name>
</gene>
<proteinExistence type="predicted"/>
<accession>A0A1X7E6B7</accession>
<dbReference type="AlphaFoldDB" id="A0A1X7E6B7"/>
<dbReference type="SUPFAM" id="SSF109604">
    <property type="entry name" value="HD-domain/PDEase-like"/>
    <property type="match status" value="1"/>
</dbReference>
<name>A0A1X7E6B7_9PROT</name>
<evidence type="ECO:0000256" key="1">
    <source>
        <dbReference type="SAM" id="MobiDB-lite"/>
    </source>
</evidence>
<dbReference type="OrthoDB" id="1099791at2"/>
<protein>
    <submittedName>
        <fullName evidence="2">Uncharacterized protein</fullName>
    </submittedName>
</protein>
<dbReference type="Proteomes" id="UP000192936">
    <property type="component" value="Unassembled WGS sequence"/>
</dbReference>
<dbReference type="EMBL" id="FXAK01000002">
    <property type="protein sequence ID" value="SMF28096.1"/>
    <property type="molecule type" value="Genomic_DNA"/>
</dbReference>
<dbReference type="RefSeq" id="WP_085083382.1">
    <property type="nucleotide sequence ID" value="NZ_FXAK01000002.1"/>
</dbReference>
<evidence type="ECO:0000313" key="2">
    <source>
        <dbReference type="EMBL" id="SMF28096.1"/>
    </source>
</evidence>
<reference evidence="2 3" key="1">
    <citation type="submission" date="2017-04" db="EMBL/GenBank/DDBJ databases">
        <authorList>
            <person name="Afonso C.L."/>
            <person name="Miller P.J."/>
            <person name="Scott M.A."/>
            <person name="Spackman E."/>
            <person name="Goraichik I."/>
            <person name="Dimitrov K.M."/>
            <person name="Suarez D.L."/>
            <person name="Swayne D.E."/>
        </authorList>
    </citation>
    <scope>NUCLEOTIDE SEQUENCE [LARGE SCALE GENOMIC DNA]</scope>
    <source>
        <strain evidence="2 3">A2P</strain>
    </source>
</reference>
<evidence type="ECO:0000313" key="3">
    <source>
        <dbReference type="Proteomes" id="UP000192936"/>
    </source>
</evidence>
<feature type="region of interest" description="Disordered" evidence="1">
    <location>
        <begin position="1"/>
        <end position="20"/>
    </location>
</feature>
<feature type="compositionally biased region" description="Basic residues" evidence="1">
    <location>
        <begin position="1"/>
        <end position="11"/>
    </location>
</feature>
<organism evidence="2 3">
    <name type="scientific">Azospirillum oryzae</name>
    <dbReference type="NCBI Taxonomy" id="286727"/>
    <lineage>
        <taxon>Bacteria</taxon>
        <taxon>Pseudomonadati</taxon>
        <taxon>Pseudomonadota</taxon>
        <taxon>Alphaproteobacteria</taxon>
        <taxon>Rhodospirillales</taxon>
        <taxon>Azospirillaceae</taxon>
        <taxon>Azospirillum</taxon>
    </lineage>
</organism>
<dbReference type="Gene3D" id="1.10.3210.10">
    <property type="entry name" value="Hypothetical protein af1432"/>
    <property type="match status" value="1"/>
</dbReference>
<dbReference type="STRING" id="286727.SAMN02982917_1245"/>